<proteinExistence type="inferred from homology"/>
<evidence type="ECO:0000256" key="6">
    <source>
        <dbReference type="ARBA" id="ARBA00022692"/>
    </source>
</evidence>
<dbReference type="PANTHER" id="PTHR46300">
    <property type="entry name" value="P450, PUTATIVE (EUROFUNG)-RELATED-RELATED"/>
    <property type="match status" value="1"/>
</dbReference>
<evidence type="ECO:0000256" key="3">
    <source>
        <dbReference type="ARBA" id="ARBA00005179"/>
    </source>
</evidence>
<dbReference type="GO" id="GO:0016020">
    <property type="term" value="C:membrane"/>
    <property type="evidence" value="ECO:0007669"/>
    <property type="project" value="UniProtKB-SubCell"/>
</dbReference>
<evidence type="ECO:0000256" key="1">
    <source>
        <dbReference type="ARBA" id="ARBA00001971"/>
    </source>
</evidence>
<dbReference type="GO" id="GO:0005506">
    <property type="term" value="F:iron ion binding"/>
    <property type="evidence" value="ECO:0007669"/>
    <property type="project" value="InterPro"/>
</dbReference>
<dbReference type="SUPFAM" id="SSF48264">
    <property type="entry name" value="Cytochrome P450"/>
    <property type="match status" value="1"/>
</dbReference>
<keyword evidence="7 13" id="KW-0479">Metal-binding</keyword>
<keyword evidence="5 13" id="KW-0349">Heme</keyword>
<comment type="pathway">
    <text evidence="3">Secondary metabolite biosynthesis.</text>
</comment>
<evidence type="ECO:0000256" key="14">
    <source>
        <dbReference type="RuleBase" id="RU000461"/>
    </source>
</evidence>
<gene>
    <name evidence="15" type="ORF">DFH94DRAFT_690454</name>
</gene>
<comment type="caution">
    <text evidence="15">The sequence shown here is derived from an EMBL/GenBank/DDBJ whole genome shotgun (WGS) entry which is preliminary data.</text>
</comment>
<comment type="subcellular location">
    <subcellularLocation>
        <location evidence="2">Membrane</location>
    </subcellularLocation>
</comment>
<evidence type="ECO:0000313" key="16">
    <source>
        <dbReference type="Proteomes" id="UP000759537"/>
    </source>
</evidence>
<dbReference type="InterPro" id="IPR036396">
    <property type="entry name" value="Cyt_P450_sf"/>
</dbReference>
<comment type="cofactor">
    <cofactor evidence="1 13">
        <name>heme</name>
        <dbReference type="ChEBI" id="CHEBI:30413"/>
    </cofactor>
</comment>
<accession>A0A9P5N1V9</accession>
<dbReference type="AlphaFoldDB" id="A0A9P5N1V9"/>
<dbReference type="GO" id="GO:0020037">
    <property type="term" value="F:heme binding"/>
    <property type="evidence" value="ECO:0007669"/>
    <property type="project" value="InterPro"/>
</dbReference>
<dbReference type="PANTHER" id="PTHR46300:SF2">
    <property type="entry name" value="CYTOCHROME P450 MONOOXYGENASE ALNH-RELATED"/>
    <property type="match status" value="1"/>
</dbReference>
<evidence type="ECO:0000256" key="5">
    <source>
        <dbReference type="ARBA" id="ARBA00022617"/>
    </source>
</evidence>
<dbReference type="GO" id="GO:0004497">
    <property type="term" value="F:monooxygenase activity"/>
    <property type="evidence" value="ECO:0007669"/>
    <property type="project" value="UniProtKB-KW"/>
</dbReference>
<evidence type="ECO:0000256" key="2">
    <source>
        <dbReference type="ARBA" id="ARBA00004370"/>
    </source>
</evidence>
<comment type="similarity">
    <text evidence="4 14">Belongs to the cytochrome P450 family.</text>
</comment>
<evidence type="ECO:0000256" key="12">
    <source>
        <dbReference type="ARBA" id="ARBA00023136"/>
    </source>
</evidence>
<protein>
    <submittedName>
        <fullName evidence="15">Cytochrome P450</fullName>
    </submittedName>
</protein>
<dbReference type="PRINTS" id="PR00385">
    <property type="entry name" value="P450"/>
</dbReference>
<dbReference type="InterPro" id="IPR002401">
    <property type="entry name" value="Cyt_P450_E_grp-I"/>
</dbReference>
<evidence type="ECO:0000256" key="10">
    <source>
        <dbReference type="ARBA" id="ARBA00023004"/>
    </source>
</evidence>
<dbReference type="PRINTS" id="PR00463">
    <property type="entry name" value="EP450I"/>
</dbReference>
<evidence type="ECO:0000256" key="4">
    <source>
        <dbReference type="ARBA" id="ARBA00010617"/>
    </source>
</evidence>
<dbReference type="InterPro" id="IPR017972">
    <property type="entry name" value="Cyt_P450_CS"/>
</dbReference>
<keyword evidence="16" id="KW-1185">Reference proteome</keyword>
<dbReference type="Pfam" id="PF00067">
    <property type="entry name" value="p450"/>
    <property type="match status" value="1"/>
</dbReference>
<sequence>MIQFVATGPIVYFLFFLSSVFALQAFRASFRDYQRRGGLPYPPGPRPLPIIGNLLCIPTKSSWLGYTRLAKKYGDVMSFHVLGRVVVILGSTKATKDLLEKRGGIYSDRPTIPFFEMMDVQWSVLLARYGEPWRLRRKIAERGFRPGSLAAYRAIQETRARVLTNRLLQNPQEWTAHIELSGASLFLFLLRYLFISIISPSFQGEQLLAMTYGYEAKGHHDGTIDAAKKLSDLGSRASLPGSMLVNEFPFLRHIPEWMPWISYWPLARIGHALAEEVKNVPMQFVREGMLNGIARPCIAFHSLVEAEKLSGFERKGYERAITETLGTMYTVGTESVVSSIMSLFLAVLLHPEVQRKAQDEIDAVTERKRFPTFEDRLRLPFVDALCREVLRWRPPAPVHVPHAAREDHVYEGLFIPKGAWLIGNIWAITRDPDVYPEPEVFNPERFLNPNGTLRDDVTLGSIFGFGKRLCPGRHFADATLFIVAATVLSVFHIEKRRDSEGTPFEFTYSGGLVSRPNPFPCSISPRDKRAEELIILTDSTVTWDAQGNSNFPSSSAKGLCLVLS</sequence>
<dbReference type="CDD" id="cd11065">
    <property type="entry name" value="CYP64-like"/>
    <property type="match status" value="1"/>
</dbReference>
<reference evidence="15" key="2">
    <citation type="journal article" date="2020" name="Nat. Commun.">
        <title>Large-scale genome sequencing of mycorrhizal fungi provides insights into the early evolution of symbiotic traits.</title>
        <authorList>
            <person name="Miyauchi S."/>
            <person name="Kiss E."/>
            <person name="Kuo A."/>
            <person name="Drula E."/>
            <person name="Kohler A."/>
            <person name="Sanchez-Garcia M."/>
            <person name="Morin E."/>
            <person name="Andreopoulos B."/>
            <person name="Barry K.W."/>
            <person name="Bonito G."/>
            <person name="Buee M."/>
            <person name="Carver A."/>
            <person name="Chen C."/>
            <person name="Cichocki N."/>
            <person name="Clum A."/>
            <person name="Culley D."/>
            <person name="Crous P.W."/>
            <person name="Fauchery L."/>
            <person name="Girlanda M."/>
            <person name="Hayes R.D."/>
            <person name="Keri Z."/>
            <person name="LaButti K."/>
            <person name="Lipzen A."/>
            <person name="Lombard V."/>
            <person name="Magnuson J."/>
            <person name="Maillard F."/>
            <person name="Murat C."/>
            <person name="Nolan M."/>
            <person name="Ohm R.A."/>
            <person name="Pangilinan J."/>
            <person name="Pereira M.F."/>
            <person name="Perotto S."/>
            <person name="Peter M."/>
            <person name="Pfister S."/>
            <person name="Riley R."/>
            <person name="Sitrit Y."/>
            <person name="Stielow J.B."/>
            <person name="Szollosi G."/>
            <person name="Zifcakova L."/>
            <person name="Stursova M."/>
            <person name="Spatafora J.W."/>
            <person name="Tedersoo L."/>
            <person name="Vaario L.M."/>
            <person name="Yamada A."/>
            <person name="Yan M."/>
            <person name="Wang P."/>
            <person name="Xu J."/>
            <person name="Bruns T."/>
            <person name="Baldrian P."/>
            <person name="Vilgalys R."/>
            <person name="Dunand C."/>
            <person name="Henrissat B."/>
            <person name="Grigoriev I.V."/>
            <person name="Hibbett D."/>
            <person name="Nagy L.G."/>
            <person name="Martin F.M."/>
        </authorList>
    </citation>
    <scope>NUCLEOTIDE SEQUENCE</scope>
    <source>
        <strain evidence="15">Prilba</strain>
    </source>
</reference>
<feature type="binding site" description="axial binding residue" evidence="13">
    <location>
        <position position="470"/>
    </location>
    <ligand>
        <name>heme</name>
        <dbReference type="ChEBI" id="CHEBI:30413"/>
    </ligand>
    <ligandPart>
        <name>Fe</name>
        <dbReference type="ChEBI" id="CHEBI:18248"/>
    </ligandPart>
</feature>
<dbReference type="InterPro" id="IPR001128">
    <property type="entry name" value="Cyt_P450"/>
</dbReference>
<keyword evidence="6" id="KW-0812">Transmembrane</keyword>
<dbReference type="Proteomes" id="UP000759537">
    <property type="component" value="Unassembled WGS sequence"/>
</dbReference>
<organism evidence="15 16">
    <name type="scientific">Russula ochroleuca</name>
    <dbReference type="NCBI Taxonomy" id="152965"/>
    <lineage>
        <taxon>Eukaryota</taxon>
        <taxon>Fungi</taxon>
        <taxon>Dikarya</taxon>
        <taxon>Basidiomycota</taxon>
        <taxon>Agaricomycotina</taxon>
        <taxon>Agaricomycetes</taxon>
        <taxon>Russulales</taxon>
        <taxon>Russulaceae</taxon>
        <taxon>Russula</taxon>
    </lineage>
</organism>
<keyword evidence="8" id="KW-1133">Transmembrane helix</keyword>
<evidence type="ECO:0000256" key="13">
    <source>
        <dbReference type="PIRSR" id="PIRSR602401-1"/>
    </source>
</evidence>
<dbReference type="PROSITE" id="PS00086">
    <property type="entry name" value="CYTOCHROME_P450"/>
    <property type="match status" value="1"/>
</dbReference>
<dbReference type="Gene3D" id="1.10.630.10">
    <property type="entry name" value="Cytochrome P450"/>
    <property type="match status" value="1"/>
</dbReference>
<dbReference type="InterPro" id="IPR050364">
    <property type="entry name" value="Cytochrome_P450_fung"/>
</dbReference>
<dbReference type="EMBL" id="WHVB01000004">
    <property type="protein sequence ID" value="KAF8483975.1"/>
    <property type="molecule type" value="Genomic_DNA"/>
</dbReference>
<dbReference type="GO" id="GO:0016705">
    <property type="term" value="F:oxidoreductase activity, acting on paired donors, with incorporation or reduction of molecular oxygen"/>
    <property type="evidence" value="ECO:0007669"/>
    <property type="project" value="InterPro"/>
</dbReference>
<reference evidence="15" key="1">
    <citation type="submission" date="2019-10" db="EMBL/GenBank/DDBJ databases">
        <authorList>
            <consortium name="DOE Joint Genome Institute"/>
            <person name="Kuo A."/>
            <person name="Miyauchi S."/>
            <person name="Kiss E."/>
            <person name="Drula E."/>
            <person name="Kohler A."/>
            <person name="Sanchez-Garcia M."/>
            <person name="Andreopoulos B."/>
            <person name="Barry K.W."/>
            <person name="Bonito G."/>
            <person name="Buee M."/>
            <person name="Carver A."/>
            <person name="Chen C."/>
            <person name="Cichocki N."/>
            <person name="Clum A."/>
            <person name="Culley D."/>
            <person name="Crous P.W."/>
            <person name="Fauchery L."/>
            <person name="Girlanda M."/>
            <person name="Hayes R."/>
            <person name="Keri Z."/>
            <person name="LaButti K."/>
            <person name="Lipzen A."/>
            <person name="Lombard V."/>
            <person name="Magnuson J."/>
            <person name="Maillard F."/>
            <person name="Morin E."/>
            <person name="Murat C."/>
            <person name="Nolan M."/>
            <person name="Ohm R."/>
            <person name="Pangilinan J."/>
            <person name="Pereira M."/>
            <person name="Perotto S."/>
            <person name="Peter M."/>
            <person name="Riley R."/>
            <person name="Sitrit Y."/>
            <person name="Stielow B."/>
            <person name="Szollosi G."/>
            <person name="Zifcakova L."/>
            <person name="Stursova M."/>
            <person name="Spatafora J.W."/>
            <person name="Tedersoo L."/>
            <person name="Vaario L.-M."/>
            <person name="Yamada A."/>
            <person name="Yan M."/>
            <person name="Wang P."/>
            <person name="Xu J."/>
            <person name="Bruns T."/>
            <person name="Baldrian P."/>
            <person name="Vilgalys R."/>
            <person name="Henrissat B."/>
            <person name="Grigoriev I.V."/>
            <person name="Hibbett D."/>
            <person name="Nagy L.G."/>
            <person name="Martin F.M."/>
        </authorList>
    </citation>
    <scope>NUCLEOTIDE SEQUENCE</scope>
    <source>
        <strain evidence="15">Prilba</strain>
    </source>
</reference>
<evidence type="ECO:0000313" key="15">
    <source>
        <dbReference type="EMBL" id="KAF8483975.1"/>
    </source>
</evidence>
<keyword evidence="10 13" id="KW-0408">Iron</keyword>
<name>A0A9P5N1V9_9AGAM</name>
<keyword evidence="9 14" id="KW-0560">Oxidoreductase</keyword>
<evidence type="ECO:0000256" key="8">
    <source>
        <dbReference type="ARBA" id="ARBA00022989"/>
    </source>
</evidence>
<dbReference type="OrthoDB" id="2789670at2759"/>
<keyword evidence="12" id="KW-0472">Membrane</keyword>
<evidence type="ECO:0000256" key="7">
    <source>
        <dbReference type="ARBA" id="ARBA00022723"/>
    </source>
</evidence>
<evidence type="ECO:0000256" key="11">
    <source>
        <dbReference type="ARBA" id="ARBA00023033"/>
    </source>
</evidence>
<evidence type="ECO:0000256" key="9">
    <source>
        <dbReference type="ARBA" id="ARBA00023002"/>
    </source>
</evidence>
<keyword evidence="11 14" id="KW-0503">Monooxygenase</keyword>